<dbReference type="SUPFAM" id="SSF53067">
    <property type="entry name" value="Actin-like ATPase domain"/>
    <property type="match status" value="2"/>
</dbReference>
<comment type="similarity">
    <text evidence="2">Belongs to the actin family.</text>
</comment>
<dbReference type="EMBL" id="VLTO01000046">
    <property type="protein sequence ID" value="KAA0172584.1"/>
    <property type="molecule type" value="Genomic_DNA"/>
</dbReference>
<dbReference type="PANTHER" id="PTHR11937">
    <property type="entry name" value="ACTIN"/>
    <property type="match status" value="1"/>
</dbReference>
<evidence type="ECO:0008006" key="6">
    <source>
        <dbReference type="Google" id="ProtNLM"/>
    </source>
</evidence>
<name>A0A5A8E687_CAFRO</name>
<proteinExistence type="inferred from homology"/>
<accession>A0A5A8E687</accession>
<dbReference type="Proteomes" id="UP000322899">
    <property type="component" value="Unassembled WGS sequence"/>
</dbReference>
<evidence type="ECO:0000256" key="2">
    <source>
        <dbReference type="RuleBase" id="RU000487"/>
    </source>
</evidence>
<protein>
    <recommendedName>
        <fullName evidence="6">Actin-related protein 8</fullName>
    </recommendedName>
</protein>
<feature type="region of interest" description="Disordered" evidence="3">
    <location>
        <begin position="111"/>
        <end position="143"/>
    </location>
</feature>
<reference evidence="4 5" key="1">
    <citation type="submission" date="2019-07" db="EMBL/GenBank/DDBJ databases">
        <title>Genomes of Cafeteria roenbergensis.</title>
        <authorList>
            <person name="Fischer M.G."/>
            <person name="Hackl T."/>
            <person name="Roman M."/>
        </authorList>
    </citation>
    <scope>NUCLEOTIDE SEQUENCE [LARGE SCALE GENOMIC DNA]</scope>
    <source>
        <strain evidence="4 5">E4-10P</strain>
    </source>
</reference>
<dbReference type="OrthoDB" id="5132116at2759"/>
<evidence type="ECO:0000256" key="3">
    <source>
        <dbReference type="SAM" id="MobiDB-lite"/>
    </source>
</evidence>
<comment type="caution">
    <text evidence="4">The sequence shown here is derived from an EMBL/GenBank/DDBJ whole genome shotgun (WGS) entry which is preliminary data.</text>
</comment>
<dbReference type="InterPro" id="IPR043129">
    <property type="entry name" value="ATPase_NBD"/>
</dbReference>
<gene>
    <name evidence="4" type="ORF">FNF27_05938</name>
</gene>
<evidence type="ECO:0000313" key="5">
    <source>
        <dbReference type="Proteomes" id="UP000322899"/>
    </source>
</evidence>
<evidence type="ECO:0000313" key="4">
    <source>
        <dbReference type="EMBL" id="KAA0172584.1"/>
    </source>
</evidence>
<dbReference type="SMART" id="SM00268">
    <property type="entry name" value="ACTIN"/>
    <property type="match status" value="1"/>
</dbReference>
<dbReference type="InterPro" id="IPR004000">
    <property type="entry name" value="Actin"/>
</dbReference>
<organism evidence="4 5">
    <name type="scientific">Cafeteria roenbergensis</name>
    <name type="common">Marine flagellate</name>
    <dbReference type="NCBI Taxonomy" id="33653"/>
    <lineage>
        <taxon>Eukaryota</taxon>
        <taxon>Sar</taxon>
        <taxon>Stramenopiles</taxon>
        <taxon>Bigyra</taxon>
        <taxon>Opalozoa</taxon>
        <taxon>Bicosoecida</taxon>
        <taxon>Cafeteriaceae</taxon>
        <taxon>Cafeteria</taxon>
    </lineage>
</organism>
<sequence>MAGGPDTSIVVCNFGTHSVRIGFAGDAVPFYDEPSTVWAAPEAPGGPAAGGSRKRPRPTTGRRIFFAAGAAPAGCEITSPVKAGLVSDWDAAWAHIERALSRADGEAAPPSAAAQAALAAPSSSLPSSSTSSSCPGGGSGGSLRRSALQGRRLLVVDNLLAPRAAREAWAEEALAWRGAAGISFIREPVAICFAHGFVSGLVIDIGASGCRVTPVEAGYPLVMAHRQSTVAGDFMDLATSVITRSFVGKASTCPVDPASLLATDASARALLDSARSLREAAADCCQPLLAGDGTFDLAKPPLVPKPVVVGPHRLSGEARARLGDVLFREDAPDTPASTAADESSSEFPALPPGAATIPMMVAASLFACEESARRACGEAVLLTGGVSRTGHCADRLSWELAQPDALAAGLAVHLLPVPLSEVTHSPWMGGSIIASAGTLPDLFISAKEWDSGDASKLLARCI</sequence>
<comment type="catalytic activity">
    <reaction evidence="1">
        <text>ATP + H2O = ADP + phosphate + H(+)</text>
        <dbReference type="Rhea" id="RHEA:13065"/>
        <dbReference type="ChEBI" id="CHEBI:15377"/>
        <dbReference type="ChEBI" id="CHEBI:15378"/>
        <dbReference type="ChEBI" id="CHEBI:30616"/>
        <dbReference type="ChEBI" id="CHEBI:43474"/>
        <dbReference type="ChEBI" id="CHEBI:456216"/>
    </reaction>
</comment>
<dbReference type="Pfam" id="PF00022">
    <property type="entry name" value="Actin"/>
    <property type="match status" value="2"/>
</dbReference>
<dbReference type="Gene3D" id="3.30.420.40">
    <property type="match status" value="4"/>
</dbReference>
<evidence type="ECO:0000256" key="1">
    <source>
        <dbReference type="ARBA" id="ARBA00049360"/>
    </source>
</evidence>
<dbReference type="AlphaFoldDB" id="A0A5A8E687"/>
<feature type="compositionally biased region" description="Low complexity" evidence="3">
    <location>
        <begin position="111"/>
        <end position="134"/>
    </location>
</feature>